<protein>
    <submittedName>
        <fullName evidence="1">Putative CHROMOSOME-PARTITIONING PROTEIN PARB BINDING PROTEIN-DNA COMPLEX</fullName>
    </submittedName>
</protein>
<proteinExistence type="predicted"/>
<organism evidence="1">
    <name type="scientific">Siphoviridae sp. ctL0q1</name>
    <dbReference type="NCBI Taxonomy" id="2825449"/>
    <lineage>
        <taxon>Viruses</taxon>
        <taxon>Duplodnaviria</taxon>
        <taxon>Heunggongvirae</taxon>
        <taxon>Uroviricota</taxon>
        <taxon>Caudoviricetes</taxon>
    </lineage>
</organism>
<evidence type="ECO:0000313" key="1">
    <source>
        <dbReference type="EMBL" id="DAE06891.1"/>
    </source>
</evidence>
<reference evidence="1" key="1">
    <citation type="journal article" date="2021" name="Proc. Natl. Acad. Sci. U.S.A.">
        <title>A Catalog of Tens of Thousands of Viruses from Human Metagenomes Reveals Hidden Associations with Chronic Diseases.</title>
        <authorList>
            <person name="Tisza M.J."/>
            <person name="Buck C.B."/>
        </authorList>
    </citation>
    <scope>NUCLEOTIDE SEQUENCE</scope>
    <source>
        <strain evidence="1">CtL0q1</strain>
    </source>
</reference>
<accession>A0A8S5PK88</accession>
<name>A0A8S5PK88_9CAUD</name>
<sequence length="306" mass="34948">MCRSFEVISGKVSKGNVEYLKGICKAAVDAGKGVTIMEIPVELMEIDTRYQTENRTRRDLRYLTNAWNESKLLPLVGVPHWEEGKVYLVDGYGRWIASQIVDKEKYKELKVMVLLNAPKDKAERLKYEAEMYAFQNKQVANMKPIQKHGAMLIMGDKATLKLEELRRKYGFAFVATSGKREAHVLGSYAETLDLYGRDNGNAADYVFEVLYKAGFDRKSNGYASYMIRGLRDMYLLYPDDRRDTKKTLVEMLRGLDGTHLRAEAVTKYPILDAKTAVSLYLEDKISGELCLDKMRRVENGKVVHIA</sequence>
<dbReference type="EMBL" id="BK015443">
    <property type="protein sequence ID" value="DAE06891.1"/>
    <property type="molecule type" value="Genomic_DNA"/>
</dbReference>